<dbReference type="PANTHER" id="PTHR43275">
    <property type="entry name" value="D-MALATE DEHYDROGENASE [DECARBOXYLATING]"/>
    <property type="match status" value="1"/>
</dbReference>
<geneLocation type="plasmid" evidence="8 9">
    <name>pRHL1</name>
</geneLocation>
<dbReference type="KEGG" id="rha:RHA1_ro08803"/>
<evidence type="ECO:0000259" key="7">
    <source>
        <dbReference type="SMART" id="SM01329"/>
    </source>
</evidence>
<keyword evidence="3" id="KW-0479">Metal-binding</keyword>
<evidence type="ECO:0000256" key="3">
    <source>
        <dbReference type="ARBA" id="ARBA00022723"/>
    </source>
</evidence>
<dbReference type="AlphaFoldDB" id="Q0RXY9"/>
<dbReference type="EMBL" id="CP000432">
    <property type="protein sequence ID" value="ABG99847.1"/>
    <property type="molecule type" value="Genomic_DNA"/>
</dbReference>
<reference evidence="9" key="1">
    <citation type="journal article" date="2006" name="Proc. Natl. Acad. Sci. U.S.A.">
        <title>The complete genome of Rhodococcus sp. RHA1 provides insights into a catabolic powerhouse.</title>
        <authorList>
            <person name="McLeod M.P."/>
            <person name="Warren R.L."/>
            <person name="Hsiao W.W.L."/>
            <person name="Araki N."/>
            <person name="Myhre M."/>
            <person name="Fernandes C."/>
            <person name="Miyazawa D."/>
            <person name="Wong W."/>
            <person name="Lillquist A.L."/>
            <person name="Wang D."/>
            <person name="Dosanjh M."/>
            <person name="Hara H."/>
            <person name="Petrescu A."/>
            <person name="Morin R.D."/>
            <person name="Yang G."/>
            <person name="Stott J.M."/>
            <person name="Schein J.E."/>
            <person name="Shin H."/>
            <person name="Smailus D."/>
            <person name="Siddiqui A.S."/>
            <person name="Marra M.A."/>
            <person name="Jones S.J.M."/>
            <person name="Holt R."/>
            <person name="Brinkman F.S.L."/>
            <person name="Miyauchi K."/>
            <person name="Fukuda M."/>
            <person name="Davies J.E."/>
            <person name="Mohn W.W."/>
            <person name="Eltis L.D."/>
        </authorList>
    </citation>
    <scope>NUCLEOTIDE SEQUENCE [LARGE SCALE GENOMIC DNA]</scope>
    <source>
        <strain evidence="9">RHA1</strain>
    </source>
</reference>
<dbReference type="PATRIC" id="fig|101510.16.peg.8134"/>
<feature type="domain" description="Isopropylmalate dehydrogenase-like" evidence="7">
    <location>
        <begin position="37"/>
        <end position="376"/>
    </location>
</feature>
<evidence type="ECO:0000256" key="6">
    <source>
        <dbReference type="ARBA" id="ARBA00023211"/>
    </source>
</evidence>
<dbReference type="InterPro" id="IPR024084">
    <property type="entry name" value="IsoPropMal-DH-like_dom"/>
</dbReference>
<dbReference type="HOGENOM" id="CLU_031953_0_1_11"/>
<organism evidence="8 9">
    <name type="scientific">Rhodococcus jostii (strain RHA1)</name>
    <dbReference type="NCBI Taxonomy" id="101510"/>
    <lineage>
        <taxon>Bacteria</taxon>
        <taxon>Bacillati</taxon>
        <taxon>Actinomycetota</taxon>
        <taxon>Actinomycetes</taxon>
        <taxon>Mycobacteriales</taxon>
        <taxon>Nocardiaceae</taxon>
        <taxon>Rhodococcus</taxon>
    </lineage>
</organism>
<dbReference type="SUPFAM" id="SSF53659">
    <property type="entry name" value="Isocitrate/Isopropylmalate dehydrogenase-like"/>
    <property type="match status" value="1"/>
</dbReference>
<dbReference type="EC" id="1.1.1.93" evidence="8"/>
<dbReference type="Proteomes" id="UP000008710">
    <property type="component" value="Plasmid pRHL1"/>
</dbReference>
<comment type="cofactor">
    <cofactor evidence="1">
        <name>Mn(2+)</name>
        <dbReference type="ChEBI" id="CHEBI:29035"/>
    </cofactor>
</comment>
<dbReference type="PANTHER" id="PTHR43275:SF1">
    <property type="entry name" value="D-MALATE DEHYDROGENASE [DECARBOXYLATING]"/>
    <property type="match status" value="1"/>
</dbReference>
<dbReference type="GO" id="GO:0046872">
    <property type="term" value="F:metal ion binding"/>
    <property type="evidence" value="ECO:0007669"/>
    <property type="project" value="UniProtKB-KW"/>
</dbReference>
<keyword evidence="8" id="KW-0614">Plasmid</keyword>
<dbReference type="EC" id="1.1.1.85" evidence="8"/>
<dbReference type="GO" id="GO:0009027">
    <property type="term" value="F:tartrate dehydrogenase activity"/>
    <property type="evidence" value="ECO:0007669"/>
    <property type="project" value="UniProtKB-EC"/>
</dbReference>
<evidence type="ECO:0000313" key="8">
    <source>
        <dbReference type="EMBL" id="ABG99847.1"/>
    </source>
</evidence>
<proteinExistence type="predicted"/>
<dbReference type="Gene3D" id="3.40.718.10">
    <property type="entry name" value="Isopropylmalate Dehydrogenase"/>
    <property type="match status" value="1"/>
</dbReference>
<keyword evidence="4 8" id="KW-0560">Oxidoreductase</keyword>
<accession>Q0RXY9</accession>
<dbReference type="InterPro" id="IPR050501">
    <property type="entry name" value="ICDH/IPMDH"/>
</dbReference>
<name>Q0RXY9_RHOJR</name>
<sequence length="409" mass="44296">MLPRNREFATETTTLPIVNWSVHQMARKTPQADVTHCITVIPGDGIGREVVPAAITVLDAVSAQYGFGLFWDEKNWGSGFYKRYRRMMPIDALDQIARTDAVLLGAVGDPDISDSETLWGMLIPIRRQFDQYVNLRPIRSLPGARSPWSSGADIDFVVVRENVEGEYSEVGGRSYRGTDHESAYQQAIFTRHGIGRLTHYACRLASQRRGRVTSATKSDGLIHTMTFWDEIVQEVAAQHPELQLNSAHIDALAASILTDPEQFDVIVASNLFGDILSGIAAAVVGSVGVSPSANLNPERRYPSMFEPVHGSAPDLVGRGIANPTGAIWAGSMMLEHLGHRQAAEAVVDALTAVIAAGTCTPDLGGTATTSDFTAAVVAELQDGRQSLIIAPSKRAAEFGRVCPRRFADT</sequence>
<evidence type="ECO:0000256" key="2">
    <source>
        <dbReference type="ARBA" id="ARBA00001946"/>
    </source>
</evidence>
<comment type="cofactor">
    <cofactor evidence="2">
        <name>Mg(2+)</name>
        <dbReference type="ChEBI" id="CHEBI:18420"/>
    </cofactor>
</comment>
<evidence type="ECO:0000256" key="5">
    <source>
        <dbReference type="ARBA" id="ARBA00023027"/>
    </source>
</evidence>
<keyword evidence="6" id="KW-0464">Manganese</keyword>
<dbReference type="SMART" id="SM01329">
    <property type="entry name" value="Iso_dh"/>
    <property type="match status" value="1"/>
</dbReference>
<dbReference type="Pfam" id="PF00180">
    <property type="entry name" value="Iso_dh"/>
    <property type="match status" value="1"/>
</dbReference>
<evidence type="ECO:0000313" key="9">
    <source>
        <dbReference type="Proteomes" id="UP000008710"/>
    </source>
</evidence>
<keyword evidence="5" id="KW-0520">NAD</keyword>
<gene>
    <name evidence="8" type="ordered locus">RHA1_ro08803</name>
</gene>
<evidence type="ECO:0000256" key="4">
    <source>
        <dbReference type="ARBA" id="ARBA00023002"/>
    </source>
</evidence>
<dbReference type="GO" id="GO:0003862">
    <property type="term" value="F:3-isopropylmalate dehydrogenase activity"/>
    <property type="evidence" value="ECO:0007669"/>
    <property type="project" value="UniProtKB-EC"/>
</dbReference>
<protein>
    <submittedName>
        <fullName evidence="8">Probable tartrate dehydrogenase/ 3-isopropylmalate dehydrogenase</fullName>
        <ecNumber evidence="8">1.1.1.85</ecNumber>
        <ecNumber evidence="8">1.1.1.93</ecNumber>
    </submittedName>
</protein>
<evidence type="ECO:0000256" key="1">
    <source>
        <dbReference type="ARBA" id="ARBA00001936"/>
    </source>
</evidence>